<dbReference type="SUPFAM" id="SSF52821">
    <property type="entry name" value="Rhodanese/Cell cycle control phosphatase"/>
    <property type="match status" value="2"/>
</dbReference>
<evidence type="ECO:0000256" key="1">
    <source>
        <dbReference type="ARBA" id="ARBA00022679"/>
    </source>
</evidence>
<reference evidence="5 6" key="1">
    <citation type="submission" date="2019-03" db="EMBL/GenBank/DDBJ databases">
        <title>Arthrobacter sp. nov., an bacterium isolated from biocrust in Mu Us Desert.</title>
        <authorList>
            <person name="Lixiong L."/>
        </authorList>
    </citation>
    <scope>NUCLEOTIDE SEQUENCE [LARGE SCALE GENOMIC DNA]</scope>
    <source>
        <strain evidence="5 6">SLN-3</strain>
    </source>
</reference>
<gene>
    <name evidence="5" type="ORF">E2F48_00075</name>
</gene>
<dbReference type="InterPro" id="IPR001307">
    <property type="entry name" value="Thiosulphate_STrfase_CS"/>
</dbReference>
<dbReference type="RefSeq" id="WP_133402018.1">
    <property type="nucleotide sequence ID" value="NZ_SMTK01000001.1"/>
</dbReference>
<feature type="region of interest" description="Disordered" evidence="3">
    <location>
        <begin position="180"/>
        <end position="206"/>
    </location>
</feature>
<keyword evidence="6" id="KW-1185">Reference proteome</keyword>
<comment type="caution">
    <text evidence="5">The sequence shown here is derived from an EMBL/GenBank/DDBJ whole genome shotgun (WGS) entry which is preliminary data.</text>
</comment>
<evidence type="ECO:0000256" key="2">
    <source>
        <dbReference type="ARBA" id="ARBA00022737"/>
    </source>
</evidence>
<proteinExistence type="predicted"/>
<dbReference type="PANTHER" id="PTHR11364:SF27">
    <property type="entry name" value="SULFURTRANSFERASE"/>
    <property type="match status" value="1"/>
</dbReference>
<feature type="domain" description="Rhodanese" evidence="4">
    <location>
        <begin position="19"/>
        <end position="135"/>
    </location>
</feature>
<dbReference type="Proteomes" id="UP000295411">
    <property type="component" value="Unassembled WGS sequence"/>
</dbReference>
<dbReference type="InterPro" id="IPR045078">
    <property type="entry name" value="TST/MPST-like"/>
</dbReference>
<evidence type="ECO:0000313" key="6">
    <source>
        <dbReference type="Proteomes" id="UP000295411"/>
    </source>
</evidence>
<dbReference type="Pfam" id="PF00581">
    <property type="entry name" value="Rhodanese"/>
    <property type="match status" value="2"/>
</dbReference>
<organism evidence="5 6">
    <name type="scientific">Arthrobacter crusticola</name>
    <dbReference type="NCBI Taxonomy" id="2547960"/>
    <lineage>
        <taxon>Bacteria</taxon>
        <taxon>Bacillati</taxon>
        <taxon>Actinomycetota</taxon>
        <taxon>Actinomycetes</taxon>
        <taxon>Micrococcales</taxon>
        <taxon>Micrococcaceae</taxon>
        <taxon>Arthrobacter</taxon>
    </lineage>
</organism>
<accession>A0A4R5U1T1</accession>
<dbReference type="GO" id="GO:0004792">
    <property type="term" value="F:thiosulfate-cyanide sulfurtransferase activity"/>
    <property type="evidence" value="ECO:0007669"/>
    <property type="project" value="InterPro"/>
</dbReference>
<dbReference type="OrthoDB" id="9770030at2"/>
<evidence type="ECO:0000259" key="4">
    <source>
        <dbReference type="PROSITE" id="PS50206"/>
    </source>
</evidence>
<dbReference type="AlphaFoldDB" id="A0A4R5U1T1"/>
<evidence type="ECO:0000256" key="3">
    <source>
        <dbReference type="SAM" id="MobiDB-lite"/>
    </source>
</evidence>
<dbReference type="SMART" id="SM00450">
    <property type="entry name" value="RHOD"/>
    <property type="match status" value="2"/>
</dbReference>
<dbReference type="PROSITE" id="PS00380">
    <property type="entry name" value="RHODANESE_1"/>
    <property type="match status" value="1"/>
</dbReference>
<sequence>MKTLMDVQTLRDRMTSGLQTVLLDVRWSLGDPHGHGHYRSSHIPGAMYVDLEEQLCSRPVPALGRHPLPDPDAFQETARQWGINRPDDVVVAYDDSGNLAAARLWWLLRDAGLRSVHLLDGGLTAWRAAGYELEGGEEQHCLGSVELGRGAMPVIDLDGVRRGGEDLLLLDARAPERFSGEYEPVDPKAGHIPGARSAPTTDNLRADKTFRPPAELRERFARLGAAGAGSVAVYCGSGITAAHEIAALEIAGIPAALYPGSWSQWSSRPDLPVATGA</sequence>
<feature type="domain" description="Rhodanese" evidence="4">
    <location>
        <begin position="163"/>
        <end position="274"/>
    </location>
</feature>
<protein>
    <submittedName>
        <fullName evidence="5">Sulfurtransferase</fullName>
    </submittedName>
</protein>
<evidence type="ECO:0000313" key="5">
    <source>
        <dbReference type="EMBL" id="TDK27581.1"/>
    </source>
</evidence>
<dbReference type="CDD" id="cd01449">
    <property type="entry name" value="TST_Repeat_2"/>
    <property type="match status" value="1"/>
</dbReference>
<dbReference type="CDD" id="cd01448">
    <property type="entry name" value="TST_Repeat_1"/>
    <property type="match status" value="1"/>
</dbReference>
<dbReference type="EMBL" id="SMTK01000001">
    <property type="protein sequence ID" value="TDK27581.1"/>
    <property type="molecule type" value="Genomic_DNA"/>
</dbReference>
<name>A0A4R5U1T1_9MICC</name>
<dbReference type="PANTHER" id="PTHR11364">
    <property type="entry name" value="THIOSULFATE SULFERTANSFERASE"/>
    <property type="match status" value="1"/>
</dbReference>
<dbReference type="PROSITE" id="PS50206">
    <property type="entry name" value="RHODANESE_3"/>
    <property type="match status" value="2"/>
</dbReference>
<dbReference type="InterPro" id="IPR036873">
    <property type="entry name" value="Rhodanese-like_dom_sf"/>
</dbReference>
<dbReference type="InterPro" id="IPR001763">
    <property type="entry name" value="Rhodanese-like_dom"/>
</dbReference>
<keyword evidence="1 5" id="KW-0808">Transferase</keyword>
<dbReference type="Gene3D" id="3.40.250.10">
    <property type="entry name" value="Rhodanese-like domain"/>
    <property type="match status" value="2"/>
</dbReference>
<feature type="compositionally biased region" description="Basic and acidic residues" evidence="3">
    <location>
        <begin position="180"/>
        <end position="189"/>
    </location>
</feature>
<keyword evidence="2" id="KW-0677">Repeat</keyword>